<reference evidence="3 4" key="1">
    <citation type="journal article" date="2018" name="ISME J.">
        <title>Endosymbiont genomes yield clues of tubeworm success.</title>
        <authorList>
            <person name="Li Y."/>
            <person name="Liles M.R."/>
            <person name="Halanych K.M."/>
        </authorList>
    </citation>
    <scope>NUCLEOTIDE SEQUENCE [LARGE SCALE GENOMIC DNA]</scope>
    <source>
        <strain evidence="3">A1462</strain>
    </source>
</reference>
<dbReference type="GO" id="GO:0008654">
    <property type="term" value="P:phospholipid biosynthetic process"/>
    <property type="evidence" value="ECO:0007669"/>
    <property type="project" value="InterPro"/>
</dbReference>
<dbReference type="GO" id="GO:0006021">
    <property type="term" value="P:inositol biosynthetic process"/>
    <property type="evidence" value="ECO:0007669"/>
    <property type="project" value="InterPro"/>
</dbReference>
<feature type="domain" description="Myo-inositol-1-phosphate synthase GAPDH-like" evidence="2">
    <location>
        <begin position="234"/>
        <end position="338"/>
    </location>
</feature>
<dbReference type="PIRSF" id="PIRSF015578">
    <property type="entry name" value="Myoinos-ppht_syn"/>
    <property type="match status" value="1"/>
</dbReference>
<dbReference type="SUPFAM" id="SSF55347">
    <property type="entry name" value="Glyceraldehyde-3-phosphate dehydrogenase-like, C-terminal domain"/>
    <property type="match status" value="1"/>
</dbReference>
<comment type="similarity">
    <text evidence="1">Belongs to the myo-inositol 1-phosphate synthase family.</text>
</comment>
<sequence length="410" mass="45200">MKRKSSSRKIGIWLAGARGDIATTLMVGTLAVRAGRVSSSGMVTEIPPINDLDLADLDSLVFGGLDVIEGSLVDTARIVARRSGTYTYELIDAIESDLQAIDEDIVYEPTALWGPDSPVETRPNMSMFVSRVRSHLKRFKERHALEHLVVVNLTSSESLPVETEAHETKAGIELLIEENRSESLTPSICYTQAAFLEGCSYINFTPNPGSDLKGLHELADQQGVPFYGNDGKTGETLVKTALAPMFAYRNLRILSWEGTNMLGNGDGKTLDDPDHKVAKLRNKGNVLDSILGYSPHGGIDINYVPSLGDWKTAWDLIHFQGFLDVKMTMQFTWQGCDSILAAPLVLDMIRLSEFAARQGESGPMYHLAAYFKNPIDCDELALYPQFQLLLEYVDSHLQRNTGAANLESID</sequence>
<dbReference type="SUPFAM" id="SSF51735">
    <property type="entry name" value="NAD(P)-binding Rossmann-fold domains"/>
    <property type="match status" value="1"/>
</dbReference>
<evidence type="ECO:0000313" key="4">
    <source>
        <dbReference type="Proteomes" id="UP000254771"/>
    </source>
</evidence>
<dbReference type="PANTHER" id="PTHR11510">
    <property type="entry name" value="MYO-INOSITOL-1 PHOSPHATE SYNTHASE"/>
    <property type="match status" value="1"/>
</dbReference>
<comment type="caution">
    <text evidence="3">The sequence shown here is derived from an EMBL/GenBank/DDBJ whole genome shotgun (WGS) entry which is preliminary data.</text>
</comment>
<dbReference type="Pfam" id="PF01658">
    <property type="entry name" value="Inos-1-P_synth"/>
    <property type="match status" value="1"/>
</dbReference>
<dbReference type="Proteomes" id="UP000254771">
    <property type="component" value="Unassembled WGS sequence"/>
</dbReference>
<accession>A0A370DTC7</accession>
<gene>
    <name evidence="3" type="ORF">DIZ78_00700</name>
</gene>
<name>A0A370DTC7_9GAMM</name>
<organism evidence="3 4">
    <name type="scientific">endosymbiont of Escarpia spicata</name>
    <dbReference type="NCBI Taxonomy" id="2200908"/>
    <lineage>
        <taxon>Bacteria</taxon>
        <taxon>Pseudomonadati</taxon>
        <taxon>Pseudomonadota</taxon>
        <taxon>Gammaproteobacteria</taxon>
        <taxon>sulfur-oxidizing symbionts</taxon>
    </lineage>
</organism>
<protein>
    <submittedName>
        <fullName evidence="3">Myo-inositol-1-phosphate synthase</fullName>
    </submittedName>
</protein>
<evidence type="ECO:0000256" key="1">
    <source>
        <dbReference type="ARBA" id="ARBA00010813"/>
    </source>
</evidence>
<dbReference type="GO" id="GO:0004512">
    <property type="term" value="F:inositol-3-phosphate synthase activity"/>
    <property type="evidence" value="ECO:0007669"/>
    <property type="project" value="InterPro"/>
</dbReference>
<dbReference type="InterPro" id="IPR002587">
    <property type="entry name" value="Myo-inos-1-P_Synthase"/>
</dbReference>
<dbReference type="EMBL" id="QFXE01000001">
    <property type="protein sequence ID" value="RDH88487.1"/>
    <property type="molecule type" value="Genomic_DNA"/>
</dbReference>
<keyword evidence="4" id="KW-1185">Reference proteome</keyword>
<dbReference type="Pfam" id="PF07994">
    <property type="entry name" value="NAD_binding_5"/>
    <property type="match status" value="1"/>
</dbReference>
<proteinExistence type="inferred from homology"/>
<dbReference type="AlphaFoldDB" id="A0A370DTC7"/>
<evidence type="ECO:0000313" key="3">
    <source>
        <dbReference type="EMBL" id="RDH88487.1"/>
    </source>
</evidence>
<dbReference type="Gene3D" id="3.30.360.10">
    <property type="entry name" value="Dihydrodipicolinate Reductase, domain 2"/>
    <property type="match status" value="1"/>
</dbReference>
<dbReference type="Gene3D" id="3.40.50.720">
    <property type="entry name" value="NAD(P)-binding Rossmann-like Domain"/>
    <property type="match status" value="1"/>
</dbReference>
<evidence type="ECO:0000259" key="2">
    <source>
        <dbReference type="Pfam" id="PF01658"/>
    </source>
</evidence>
<dbReference type="InterPro" id="IPR036291">
    <property type="entry name" value="NAD(P)-bd_dom_sf"/>
</dbReference>
<dbReference type="InterPro" id="IPR013021">
    <property type="entry name" value="Myo-inos-1-P_Synthase_GAPDH"/>
</dbReference>